<reference evidence="1 2" key="1">
    <citation type="journal article" date="2017" name="Curr. Microbiol.">
        <title>Mucilaginibacter ginsenosidivorans sp. nov., Isolated from Soil of Ginseng Field.</title>
        <authorList>
            <person name="Kim M.M."/>
            <person name="Siddiqi M.Z."/>
            <person name="Im W.T."/>
        </authorList>
    </citation>
    <scope>NUCLEOTIDE SEQUENCE [LARGE SCALE GENOMIC DNA]</scope>
    <source>
        <strain evidence="1 2">Gsoil 3017</strain>
    </source>
</reference>
<organism evidence="1 2">
    <name type="scientific">Mucilaginibacter ginsenosidivorans</name>
    <dbReference type="NCBI Taxonomy" id="398053"/>
    <lineage>
        <taxon>Bacteria</taxon>
        <taxon>Pseudomonadati</taxon>
        <taxon>Bacteroidota</taxon>
        <taxon>Sphingobacteriia</taxon>
        <taxon>Sphingobacteriales</taxon>
        <taxon>Sphingobacteriaceae</taxon>
        <taxon>Mucilaginibacter</taxon>
    </lineage>
</organism>
<proteinExistence type="predicted"/>
<protein>
    <submittedName>
        <fullName evidence="1">Uncharacterized protein</fullName>
    </submittedName>
</protein>
<accession>A0A5B8UUD9</accession>
<keyword evidence="2" id="KW-1185">Reference proteome</keyword>
<evidence type="ECO:0000313" key="1">
    <source>
        <dbReference type="EMBL" id="QEC62519.1"/>
    </source>
</evidence>
<gene>
    <name evidence="1" type="ORF">FRZ54_07930</name>
</gene>
<name>A0A5B8UUD9_9SPHI</name>
<dbReference type="RefSeq" id="WP_147031096.1">
    <property type="nucleotide sequence ID" value="NZ_CP042436.1"/>
</dbReference>
<evidence type="ECO:0000313" key="2">
    <source>
        <dbReference type="Proteomes" id="UP000321479"/>
    </source>
</evidence>
<dbReference type="EMBL" id="CP042436">
    <property type="protein sequence ID" value="QEC62519.1"/>
    <property type="molecule type" value="Genomic_DNA"/>
</dbReference>
<sequence length="780" mass="89964">MPELVIENSYPASKDIDNLYAAFLAIHKDAVDKLLKITATVEIVKLDIRYIGYLILCKQARPDIEFLLEFPLNNEPRHNGFQYILYQYGTYAYLMTKSGVFKVSFGEEIHDFDLHTATKFPTNWFVLSSQFMPLLYVNREDKLLYDLLFEARLNNLTPDTPLQSLPANCEYDTDNNLLLGNITLKITESTDPRNQPSCIVDLGRLAFYGILNQLKVLNIFLDQPYRFDKEKKNRDVKSGHIGIKKKDGKEIFEQYQFYEKIKFLIDEISDQPLIAQFIFATIIGSDGFSHTLRFSNADHFFNQLLSTWKFTKEAVYGLKELIKNITQHTVSGQGLITGRIYKKNIAKAFLESELEQLDVFADYFAGIDKRHSAIFRDILEISVADLGENGVTRKLLENSESFKQKLRANKDLENLIQEDIDLITSGKFSFKDLLHPPGIKPLHQQTKRAIAHWGFNIFTKLVKKNNGLLFAATEGLTLPRETAIISKQGILTYTNAVSFGTSFQIVFPIIPSQDFEPHLPDRIILPTETTQEDILGLEELFKVRTWNSRTDKEIKPIAKRRNLVTIALPEGTVNDRADEQILWEFLEPFIEELKSYGVRSSLLFNLDFDEVQLDSSQLLRLLSRWEDTYPQIPLMVSNIASQLLEELIILNKDFQEQQDAFPFWNKHAGVIFFSYALVRNNRFYFSDILWGETFDEYLVMNKLISSTSFNYSSFFIERDDKEGLVAQIEPYPSSPALYNRHVLLPLDVILQSKLGISFFEHNSIVLLENHIQPLTLTNES</sequence>
<dbReference type="KEGG" id="mgin:FRZ54_07930"/>
<dbReference type="Proteomes" id="UP000321479">
    <property type="component" value="Chromosome"/>
</dbReference>
<dbReference type="AlphaFoldDB" id="A0A5B8UUD9"/>
<dbReference type="OrthoDB" id="1490457at2"/>